<dbReference type="Proteomes" id="UP000811365">
    <property type="component" value="Unassembled WGS sequence"/>
</dbReference>
<protein>
    <submittedName>
        <fullName evidence="3">Helix-turn-helix transcriptional regulator</fullName>
    </submittedName>
</protein>
<dbReference type="SMART" id="SM00530">
    <property type="entry name" value="HTH_XRE"/>
    <property type="match status" value="1"/>
</dbReference>
<dbReference type="CDD" id="cd00093">
    <property type="entry name" value="HTH_XRE"/>
    <property type="match status" value="1"/>
</dbReference>
<reference evidence="3" key="1">
    <citation type="submission" date="2021-02" db="EMBL/GenBank/DDBJ databases">
        <title>Infant gut strain persistence is associated with maternal origin, phylogeny, and functional potential including surface adhesion and iron acquisition.</title>
        <authorList>
            <person name="Lou Y.C."/>
        </authorList>
    </citation>
    <scope>NUCLEOTIDE SEQUENCE</scope>
    <source>
        <strain evidence="3">L2_039_000G1_dasL2_039_000G1_maxbin2.maxbin.077</strain>
    </source>
</reference>
<dbReference type="AlphaFoldDB" id="A0A9E1GL51"/>
<evidence type="ECO:0000313" key="4">
    <source>
        <dbReference type="Proteomes" id="UP000811365"/>
    </source>
</evidence>
<name>A0A9E1GL51_9FIRM</name>
<gene>
    <name evidence="3" type="ORF">KH315_09385</name>
</gene>
<evidence type="ECO:0000256" key="1">
    <source>
        <dbReference type="ARBA" id="ARBA00023125"/>
    </source>
</evidence>
<evidence type="ECO:0000313" key="3">
    <source>
        <dbReference type="EMBL" id="MBS6622355.1"/>
    </source>
</evidence>
<dbReference type="GO" id="GO:0003700">
    <property type="term" value="F:DNA-binding transcription factor activity"/>
    <property type="evidence" value="ECO:0007669"/>
    <property type="project" value="TreeGrafter"/>
</dbReference>
<evidence type="ECO:0000259" key="2">
    <source>
        <dbReference type="PROSITE" id="PS50943"/>
    </source>
</evidence>
<dbReference type="InterPro" id="IPR001387">
    <property type="entry name" value="Cro/C1-type_HTH"/>
</dbReference>
<dbReference type="InterPro" id="IPR050807">
    <property type="entry name" value="TransReg_Diox_bact_type"/>
</dbReference>
<dbReference type="PROSITE" id="PS50943">
    <property type="entry name" value="HTH_CROC1"/>
    <property type="match status" value="1"/>
</dbReference>
<dbReference type="Gene3D" id="1.10.260.40">
    <property type="entry name" value="lambda repressor-like DNA-binding domains"/>
    <property type="match status" value="1"/>
</dbReference>
<feature type="domain" description="HTH cro/C1-type" evidence="2">
    <location>
        <begin position="22"/>
        <end position="76"/>
    </location>
</feature>
<organism evidence="3 4">
    <name type="scientific">Faecalibacterium prausnitzii</name>
    <dbReference type="NCBI Taxonomy" id="853"/>
    <lineage>
        <taxon>Bacteria</taxon>
        <taxon>Bacillati</taxon>
        <taxon>Bacillota</taxon>
        <taxon>Clostridia</taxon>
        <taxon>Eubacteriales</taxon>
        <taxon>Oscillospiraceae</taxon>
        <taxon>Faecalibacterium</taxon>
    </lineage>
</organism>
<comment type="caution">
    <text evidence="3">The sequence shown here is derived from an EMBL/GenBank/DDBJ whole genome shotgun (WGS) entry which is preliminary data.</text>
</comment>
<dbReference type="EMBL" id="JAGZYH010000033">
    <property type="protein sequence ID" value="MBS6622355.1"/>
    <property type="molecule type" value="Genomic_DNA"/>
</dbReference>
<dbReference type="PANTHER" id="PTHR46797">
    <property type="entry name" value="HTH-TYPE TRANSCRIPTIONAL REGULATOR"/>
    <property type="match status" value="1"/>
</dbReference>
<sequence>MNRRHTLLEEQKVDKKLFGTRINKARKDRGLTAEKLAEACNINSTYLRQIEGGKKLPSLPVFATLCRELRVSPNYILPDLVEGTEAEKIQKIFLSPIRHRPRLRCLRRWPGSF</sequence>
<dbReference type="InterPro" id="IPR010982">
    <property type="entry name" value="Lambda_DNA-bd_dom_sf"/>
</dbReference>
<dbReference type="GO" id="GO:0005829">
    <property type="term" value="C:cytosol"/>
    <property type="evidence" value="ECO:0007669"/>
    <property type="project" value="TreeGrafter"/>
</dbReference>
<dbReference type="SUPFAM" id="SSF47413">
    <property type="entry name" value="lambda repressor-like DNA-binding domains"/>
    <property type="match status" value="1"/>
</dbReference>
<accession>A0A9E1GL51</accession>
<dbReference type="GO" id="GO:0003677">
    <property type="term" value="F:DNA binding"/>
    <property type="evidence" value="ECO:0007669"/>
    <property type="project" value="UniProtKB-KW"/>
</dbReference>
<proteinExistence type="predicted"/>
<dbReference type="Pfam" id="PF12844">
    <property type="entry name" value="HTH_19"/>
    <property type="match status" value="1"/>
</dbReference>
<keyword evidence="1" id="KW-0238">DNA-binding</keyword>
<dbReference type="PANTHER" id="PTHR46797:SF1">
    <property type="entry name" value="METHYLPHOSPHONATE SYNTHASE"/>
    <property type="match status" value="1"/>
</dbReference>